<dbReference type="STRING" id="1392540.P256_00790"/>
<comment type="caution">
    <text evidence="1">The sequence shown here is derived from an EMBL/GenBank/DDBJ whole genome shotgun (WGS) entry which is preliminary data.</text>
</comment>
<sequence length="67" mass="8024">MHLRLDIVSAVIATLLASKYTFLYICEHCANLDKIRLNIFLNYRYMQIRSMFLIFIIKLNKNNKLNE</sequence>
<dbReference type="EMBL" id="AYER01000003">
    <property type="protein sequence ID" value="ESK40343.1"/>
    <property type="molecule type" value="Genomic_DNA"/>
</dbReference>
<evidence type="ECO:0000313" key="2">
    <source>
        <dbReference type="Proteomes" id="UP000023785"/>
    </source>
</evidence>
<protein>
    <submittedName>
        <fullName evidence="1">Uncharacterized protein</fullName>
    </submittedName>
</protein>
<name>V2TCK9_9GAMM</name>
<organism evidence="1 2">
    <name type="scientific">Acinetobacter nectaris CIP 110549</name>
    <dbReference type="NCBI Taxonomy" id="1392540"/>
    <lineage>
        <taxon>Bacteria</taxon>
        <taxon>Pseudomonadati</taxon>
        <taxon>Pseudomonadota</taxon>
        <taxon>Gammaproteobacteria</taxon>
        <taxon>Moraxellales</taxon>
        <taxon>Moraxellaceae</taxon>
        <taxon>Acinetobacter</taxon>
    </lineage>
</organism>
<keyword evidence="2" id="KW-1185">Reference proteome</keyword>
<gene>
    <name evidence="1" type="ORF">P256_00790</name>
</gene>
<dbReference type="HOGENOM" id="CLU_2802653_0_0_6"/>
<dbReference type="Proteomes" id="UP000023785">
    <property type="component" value="Unassembled WGS sequence"/>
</dbReference>
<evidence type="ECO:0000313" key="1">
    <source>
        <dbReference type="EMBL" id="ESK40343.1"/>
    </source>
</evidence>
<dbReference type="AlphaFoldDB" id="V2TCK9"/>
<accession>V2TCK9</accession>
<proteinExistence type="predicted"/>
<reference evidence="1 2" key="1">
    <citation type="submission" date="2013-10" db="EMBL/GenBank/DDBJ databases">
        <title>The Genome Sequence of Acinetobacter nectaris CIP 110549.</title>
        <authorList>
            <consortium name="The Broad Institute Genomics Platform"/>
            <consortium name="The Broad Institute Genome Sequencing Center for Infectious Disease"/>
            <person name="Cerqueira G."/>
            <person name="Feldgarden M."/>
            <person name="Courvalin P."/>
            <person name="Grillot-Courvalin C."/>
            <person name="Clermont D."/>
            <person name="Rocha E."/>
            <person name="Yoon E.-J."/>
            <person name="Nemec A."/>
            <person name="Young S.K."/>
            <person name="Zeng Q."/>
            <person name="Gargeya S."/>
            <person name="Fitzgerald M."/>
            <person name="Abouelleil A."/>
            <person name="Alvarado L."/>
            <person name="Berlin A.M."/>
            <person name="Chapman S.B."/>
            <person name="Gainer-Dewar J."/>
            <person name="Goldberg J."/>
            <person name="Gnerre S."/>
            <person name="Griggs A."/>
            <person name="Gujja S."/>
            <person name="Hansen M."/>
            <person name="Howarth C."/>
            <person name="Imamovic A."/>
            <person name="Ireland A."/>
            <person name="Larimer J."/>
            <person name="McCowan C."/>
            <person name="Murphy C."/>
            <person name="Pearson M."/>
            <person name="Poon T.W."/>
            <person name="Priest M."/>
            <person name="Roberts A."/>
            <person name="Saif S."/>
            <person name="Shea T."/>
            <person name="Sykes S."/>
            <person name="Wortman J."/>
            <person name="Nusbaum C."/>
            <person name="Birren B."/>
        </authorList>
    </citation>
    <scope>NUCLEOTIDE SEQUENCE [LARGE SCALE GENOMIC DNA]</scope>
    <source>
        <strain evidence="1 2">CIP 110549</strain>
    </source>
</reference>